<feature type="compositionally biased region" description="Acidic residues" evidence="5">
    <location>
        <begin position="676"/>
        <end position="690"/>
    </location>
</feature>
<organism evidence="8 9">
    <name type="scientific">Ceratina calcarata</name>
    <dbReference type="NCBI Taxonomy" id="156304"/>
    <lineage>
        <taxon>Eukaryota</taxon>
        <taxon>Metazoa</taxon>
        <taxon>Ecdysozoa</taxon>
        <taxon>Arthropoda</taxon>
        <taxon>Hexapoda</taxon>
        <taxon>Insecta</taxon>
        <taxon>Pterygota</taxon>
        <taxon>Neoptera</taxon>
        <taxon>Endopterygota</taxon>
        <taxon>Hymenoptera</taxon>
        <taxon>Apocrita</taxon>
        <taxon>Aculeata</taxon>
        <taxon>Apoidea</taxon>
        <taxon>Anthophila</taxon>
        <taxon>Apidae</taxon>
        <taxon>Ceratina</taxon>
        <taxon>Zadontomerus</taxon>
    </lineage>
</organism>
<name>A0AAJ7RX71_9HYME</name>
<feature type="compositionally biased region" description="Polar residues" evidence="5">
    <location>
        <begin position="1180"/>
        <end position="1193"/>
    </location>
</feature>
<dbReference type="GO" id="GO:0031298">
    <property type="term" value="C:replication fork protection complex"/>
    <property type="evidence" value="ECO:0007669"/>
    <property type="project" value="TreeGrafter"/>
</dbReference>
<proteinExistence type="inferred from homology"/>
<comment type="subcellular location">
    <subcellularLocation>
        <location evidence="1">Nucleus</location>
    </subcellularLocation>
</comment>
<feature type="region of interest" description="Disordered" evidence="5">
    <location>
        <begin position="673"/>
        <end position="693"/>
    </location>
</feature>
<feature type="compositionally biased region" description="Low complexity" evidence="5">
    <location>
        <begin position="991"/>
        <end position="1002"/>
    </location>
</feature>
<evidence type="ECO:0000256" key="3">
    <source>
        <dbReference type="ARBA" id="ARBA00023242"/>
    </source>
</evidence>
<dbReference type="PANTHER" id="PTHR22940:SF4">
    <property type="entry name" value="PROTEIN TIMELESS HOMOLOG"/>
    <property type="match status" value="1"/>
</dbReference>
<evidence type="ECO:0000256" key="5">
    <source>
        <dbReference type="SAM" id="MobiDB-lite"/>
    </source>
</evidence>
<evidence type="ECO:0000313" key="8">
    <source>
        <dbReference type="Proteomes" id="UP000694925"/>
    </source>
</evidence>
<dbReference type="GO" id="GO:0006281">
    <property type="term" value="P:DNA repair"/>
    <property type="evidence" value="ECO:0007669"/>
    <property type="project" value="TreeGrafter"/>
</dbReference>
<dbReference type="GO" id="GO:0009649">
    <property type="term" value="P:entrainment of circadian clock"/>
    <property type="evidence" value="ECO:0007669"/>
    <property type="project" value="TreeGrafter"/>
</dbReference>
<evidence type="ECO:0000259" key="6">
    <source>
        <dbReference type="Pfam" id="PF04821"/>
    </source>
</evidence>
<dbReference type="GO" id="GO:0043111">
    <property type="term" value="P:replication fork arrest"/>
    <property type="evidence" value="ECO:0007669"/>
    <property type="project" value="TreeGrafter"/>
</dbReference>
<evidence type="ECO:0000256" key="2">
    <source>
        <dbReference type="ARBA" id="ARBA00008174"/>
    </source>
</evidence>
<feature type="compositionally biased region" description="Polar residues" evidence="5">
    <location>
        <begin position="1312"/>
        <end position="1322"/>
    </location>
</feature>
<dbReference type="Pfam" id="PF26019">
    <property type="entry name" value="HTH_TIMELESS"/>
    <property type="match status" value="1"/>
</dbReference>
<dbReference type="InterPro" id="IPR007725">
    <property type="entry name" value="TIMELESS_C"/>
</dbReference>
<feature type="region of interest" description="Disordered" evidence="5">
    <location>
        <begin position="533"/>
        <end position="553"/>
    </location>
</feature>
<dbReference type="Pfam" id="PF04821">
    <property type="entry name" value="TIMELESS"/>
    <property type="match status" value="1"/>
</dbReference>
<dbReference type="RefSeq" id="XP_026666669.1">
    <property type="nucleotide sequence ID" value="XM_026810868.1"/>
</dbReference>
<feature type="region of interest" description="Disordered" evidence="5">
    <location>
        <begin position="1132"/>
        <end position="1329"/>
    </location>
</feature>
<keyword evidence="3" id="KW-0539">Nucleus</keyword>
<protein>
    <submittedName>
        <fullName evidence="9">Protein timeless homolog isoform X1</fullName>
    </submittedName>
</protein>
<reference evidence="9" key="1">
    <citation type="submission" date="2025-08" db="UniProtKB">
        <authorList>
            <consortium name="RefSeq"/>
        </authorList>
    </citation>
    <scope>IDENTIFICATION</scope>
    <source>
        <tissue evidence="9">Whole body</tissue>
    </source>
</reference>
<comment type="similarity">
    <text evidence="2">Belongs to the timeless family.</text>
</comment>
<dbReference type="GeneID" id="108632950"/>
<evidence type="ECO:0000256" key="4">
    <source>
        <dbReference type="ARBA" id="ARBA00023306"/>
    </source>
</evidence>
<feature type="compositionally biased region" description="Basic and acidic residues" evidence="5">
    <location>
        <begin position="1215"/>
        <end position="1224"/>
    </location>
</feature>
<evidence type="ECO:0000259" key="7">
    <source>
        <dbReference type="Pfam" id="PF05029"/>
    </source>
</evidence>
<evidence type="ECO:0000313" key="9">
    <source>
        <dbReference type="RefSeq" id="XP_026666669.1"/>
    </source>
</evidence>
<dbReference type="InterPro" id="IPR044998">
    <property type="entry name" value="Timeless"/>
</dbReference>
<feature type="compositionally biased region" description="Basic and acidic residues" evidence="5">
    <location>
        <begin position="1255"/>
        <end position="1273"/>
    </location>
</feature>
<feature type="compositionally biased region" description="Acidic residues" evidence="5">
    <location>
        <begin position="1144"/>
        <end position="1156"/>
    </location>
</feature>
<dbReference type="InterPro" id="IPR006906">
    <property type="entry name" value="Timeless_N"/>
</dbReference>
<evidence type="ECO:0000256" key="1">
    <source>
        <dbReference type="ARBA" id="ARBA00004123"/>
    </source>
</evidence>
<dbReference type="GO" id="GO:0048511">
    <property type="term" value="P:rhythmic process"/>
    <property type="evidence" value="ECO:0007669"/>
    <property type="project" value="UniProtKB-KW"/>
</dbReference>
<feature type="compositionally biased region" description="Basic and acidic residues" evidence="5">
    <location>
        <begin position="1132"/>
        <end position="1143"/>
    </location>
</feature>
<dbReference type="GO" id="GO:0000076">
    <property type="term" value="P:DNA replication checkpoint signaling"/>
    <property type="evidence" value="ECO:0007669"/>
    <property type="project" value="TreeGrafter"/>
</dbReference>
<sequence>MTDYLSTELAATCAALGYYDGSKYHLDKHCLDVIKDLIKYLRRDDDSHVVRQFLGQTKVLQTDLIKIFIDHPDKIELWEVLLRLIINITSPVFLIYNEQIPTDKMQHSIYQKLIACTQAYKVALTDERIWAVLSNKLSEILKIEIAERGEEKELIIERILIFIRNILQIPPDENEKRVDNDVTVHDQVLFALNASGLVDLLLFIASNRNEQQYHMQILEIVSLMLRDQNASQLAKSGLQRSITEKEKDEAILLAARIKEKEVKMEKIRKFAGARHSHFGGTYVVQNMKAIGDNQLLCHKPYQKIEALNFGQVKNKMAKPKNKRPLADPRGERTSALSVRLFLKEFCVEFLNAAYNPVMKHARSCIIAAAQGEQIETTCYLWAMRFFMEFNRNYKFEVKYVSETISTETFHMVQRQMDFYYEMIITDKKKIPLWSRRLHIALKAYQELLHTLMAMDLSTDRGVKESSRVIKSNVFYVPEYRETILSLILSFDSVKMSRQYLIDLVTTVHIFLKMLNNFCGKDKRNILVQEVKRKPAKRKNANKKNAVQKEQSAARSLDERWDEISPQLSIVMQQGTIPVVVPFDATLDVPIDDQKVEAMRRIQKLLRSKFLEEAIGLIRAARDVWPENDSFGRVDIAPEEEFLVLREIFFADLGVVEEEPVSQNDKENIENLLNSVPEEDNDEDEDEEEDSEPRVVAHETDFKFADFVHRFANVKVVKALLILLQQFDKNTNEVNHYVVKLLHRIAWDCKMPGMMFQASMFRVFQRILESKYPSHKDLQKFAVFIIRRFIEVAEKNRKAYMELLFWKTCRDATEVVEGYNAETDNKKVSRGLWTETQEDELRTLFMEHQTNNYPQDVIDWILDHINQERTRRSIIKKLKELCLIVNSKAVRNEIQKRLPKEWSEEEMDQLKELWEQLKDDDDPVELIFNGLTIKRPKAKIKEKLLELGLATDRKQLRKKRSRKSNHEGKSSWETQSVSNSDEDESSDEEAGKSSGNKNKTSNKPAKKGTMEKKNARKRPAMVYTDAQLSGLLKDVIEKNLGEALEWLKESLEDVLEDRDEESSEGIPLVPVTDYSSAAMDSPSFQRLIRAMGLTPPADEQESYWRIPTDMVNPMIRKRCILIESALAGNFTVEEPKATTSKDSEGDGNNESDDEDVLENVKKFFSSKAEPSTSRDSDSEAGVSSTPVSSRSIKTPSIEHVNTEMQETGTEDSETVDTPKSDDGKYAKRISRLVDSSDSEIETETNVKSAQGTFVPDEGKRHRSEDGSDKEDGTTKKRRLLDSDEEKEPLTSQDTELKHSRMIISDDEEEPAQEQRNQQRSSRVIISDDED</sequence>
<accession>A0AAJ7RX71</accession>
<dbReference type="CTD" id="41615"/>
<dbReference type="Pfam" id="PF05029">
    <property type="entry name" value="TIMELESS_C"/>
    <property type="match status" value="1"/>
</dbReference>
<dbReference type="Proteomes" id="UP000694925">
    <property type="component" value="Unplaced"/>
</dbReference>
<feature type="region of interest" description="Disordered" evidence="5">
    <location>
        <begin position="954"/>
        <end position="1020"/>
    </location>
</feature>
<keyword evidence="8" id="KW-1185">Reference proteome</keyword>
<feature type="domain" description="Timeless C-terminal" evidence="7">
    <location>
        <begin position="1030"/>
        <end position="1109"/>
    </location>
</feature>
<gene>
    <name evidence="9" type="primary">LOC108632950</name>
</gene>
<keyword evidence="4" id="KW-0131">Cell cycle</keyword>
<dbReference type="PANTHER" id="PTHR22940">
    <property type="entry name" value="TIMEOUT/TIMELESS-2"/>
    <property type="match status" value="1"/>
</dbReference>
<feature type="domain" description="Timeless N-terminal" evidence="6">
    <location>
        <begin position="23"/>
        <end position="284"/>
    </location>
</feature>
<dbReference type="GO" id="GO:0003677">
    <property type="term" value="F:DNA binding"/>
    <property type="evidence" value="ECO:0007669"/>
    <property type="project" value="TreeGrafter"/>
</dbReference>